<sequence>MECSHDHKVSKEEVIAKLKDDGDFDRLRRSIILKLKNNSFLGAAVAGNAGTDLSKMLEELRENIASIVKQSAALNREGAENMKPRQLSDDIYQEVGDQVMSHISDGFWGIIRSSDGMKSEIAETVQSVYDKLTNPNGEAEGEPSTCDVPVQNEVDSNGLVVAVAGEIDDKLSDNEPKIPPGFCFSGNYQKNDNDALQLPLPHVKGAIEEWKGSSHQLQDRMDDSVDNRMAPGISTDMEHKQACDGSDEDPDVPPGFG</sequence>
<evidence type="ECO:0000313" key="2">
    <source>
        <dbReference type="EMBL" id="TQE10114.1"/>
    </source>
</evidence>
<comment type="caution">
    <text evidence="2">The sequence shown here is derived from an EMBL/GenBank/DDBJ whole genome shotgun (WGS) entry which is preliminary data.</text>
</comment>
<dbReference type="Proteomes" id="UP000315295">
    <property type="component" value="Unassembled WGS sequence"/>
</dbReference>
<evidence type="ECO:0000313" key="3">
    <source>
        <dbReference type="Proteomes" id="UP000315295"/>
    </source>
</evidence>
<dbReference type="AlphaFoldDB" id="A0A540NGF2"/>
<gene>
    <name evidence="2" type="ORF">C1H46_004284</name>
</gene>
<proteinExistence type="predicted"/>
<feature type="compositionally biased region" description="Basic and acidic residues" evidence="1">
    <location>
        <begin position="212"/>
        <end position="226"/>
    </location>
</feature>
<organism evidence="2 3">
    <name type="scientific">Malus baccata</name>
    <name type="common">Siberian crab apple</name>
    <name type="synonym">Pyrus baccata</name>
    <dbReference type="NCBI Taxonomy" id="106549"/>
    <lineage>
        <taxon>Eukaryota</taxon>
        <taxon>Viridiplantae</taxon>
        <taxon>Streptophyta</taxon>
        <taxon>Embryophyta</taxon>
        <taxon>Tracheophyta</taxon>
        <taxon>Spermatophyta</taxon>
        <taxon>Magnoliopsida</taxon>
        <taxon>eudicotyledons</taxon>
        <taxon>Gunneridae</taxon>
        <taxon>Pentapetalae</taxon>
        <taxon>rosids</taxon>
        <taxon>fabids</taxon>
        <taxon>Rosales</taxon>
        <taxon>Rosaceae</taxon>
        <taxon>Amygdaloideae</taxon>
        <taxon>Maleae</taxon>
        <taxon>Malus</taxon>
    </lineage>
</organism>
<name>A0A540NGF2_MALBA</name>
<dbReference type="PANTHER" id="PTHR34356:SF3">
    <property type="entry name" value="EXPRESSED PROTEIN"/>
    <property type="match status" value="1"/>
</dbReference>
<dbReference type="PANTHER" id="PTHR34356">
    <property type="entry name" value="ANTIGENIC HEAT-STABLE PROTEIN"/>
    <property type="match status" value="1"/>
</dbReference>
<dbReference type="STRING" id="106549.A0A540NGF2"/>
<reference evidence="2 3" key="1">
    <citation type="journal article" date="2019" name="G3 (Bethesda)">
        <title>Sequencing of a Wild Apple (Malus baccata) Genome Unravels the Differences Between Cultivated and Wild Apple Species Regarding Disease Resistance and Cold Tolerance.</title>
        <authorList>
            <person name="Chen X."/>
        </authorList>
    </citation>
    <scope>NUCLEOTIDE SEQUENCE [LARGE SCALE GENOMIC DNA]</scope>
    <source>
        <strain evidence="3">cv. Shandingzi</strain>
        <tissue evidence="2">Leaves</tissue>
    </source>
</reference>
<keyword evidence="3" id="KW-1185">Reference proteome</keyword>
<accession>A0A540NGF2</accession>
<feature type="region of interest" description="Disordered" evidence="1">
    <location>
        <begin position="212"/>
        <end position="257"/>
    </location>
</feature>
<evidence type="ECO:0000256" key="1">
    <source>
        <dbReference type="SAM" id="MobiDB-lite"/>
    </source>
</evidence>
<dbReference type="EMBL" id="VIEB01000048">
    <property type="protein sequence ID" value="TQE10114.1"/>
    <property type="molecule type" value="Genomic_DNA"/>
</dbReference>
<protein>
    <submittedName>
        <fullName evidence="2">Uncharacterized protein</fullName>
    </submittedName>
</protein>